<comment type="caution">
    <text evidence="1">The sequence shown here is derived from an EMBL/GenBank/DDBJ whole genome shotgun (WGS) entry which is preliminary data.</text>
</comment>
<evidence type="ECO:0000313" key="2">
    <source>
        <dbReference type="Proteomes" id="UP001144256"/>
    </source>
</evidence>
<name>A0A9W5YC21_9FIRM</name>
<dbReference type="AlphaFoldDB" id="A0A9W5YC21"/>
<dbReference type="EMBL" id="BRLB01000004">
    <property type="protein sequence ID" value="GKX29573.1"/>
    <property type="molecule type" value="Genomic_DNA"/>
</dbReference>
<dbReference type="RefSeq" id="WP_281815118.1">
    <property type="nucleotide sequence ID" value="NZ_BRLB01000004.1"/>
</dbReference>
<proteinExistence type="predicted"/>
<sequence length="160" mass="18670">MKLYKIVAIMFMIFLIGCTSETITIEDGELIETCNNIVLEYDKIENYHVTFDRSCLLYIEFETVSDIAHDGGIHKKIYENIKTYISENINEDGSLEDTSLNESIREIKLTVVYNVNDGNVFYDYYSKYYGGDTVCQDENYNEIDNFKTWFSLKTDKTDSK</sequence>
<dbReference type="PROSITE" id="PS51257">
    <property type="entry name" value="PROKAR_LIPOPROTEIN"/>
    <property type="match status" value="1"/>
</dbReference>
<protein>
    <submittedName>
        <fullName evidence="1">Uncharacterized protein</fullName>
    </submittedName>
</protein>
<gene>
    <name evidence="1" type="ORF">SH1V18_20530</name>
</gene>
<keyword evidence="2" id="KW-1185">Reference proteome</keyword>
<dbReference type="Proteomes" id="UP001144256">
    <property type="component" value="Unassembled WGS sequence"/>
</dbReference>
<organism evidence="1 2">
    <name type="scientific">Vallitalea longa</name>
    <dbReference type="NCBI Taxonomy" id="2936439"/>
    <lineage>
        <taxon>Bacteria</taxon>
        <taxon>Bacillati</taxon>
        <taxon>Bacillota</taxon>
        <taxon>Clostridia</taxon>
        <taxon>Lachnospirales</taxon>
        <taxon>Vallitaleaceae</taxon>
        <taxon>Vallitalea</taxon>
    </lineage>
</organism>
<reference evidence="1" key="1">
    <citation type="submission" date="2022-06" db="EMBL/GenBank/DDBJ databases">
        <title>Vallitalea longa sp. nov., an anaerobic bacterium isolated from marine sediment.</title>
        <authorList>
            <person name="Hirano S."/>
            <person name="Terahara T."/>
            <person name="Mori K."/>
            <person name="Hamada M."/>
            <person name="Matsumoto R."/>
            <person name="Kobayashi T."/>
        </authorList>
    </citation>
    <scope>NUCLEOTIDE SEQUENCE</scope>
    <source>
        <strain evidence="1">SH18-1</strain>
    </source>
</reference>
<accession>A0A9W5YC21</accession>
<evidence type="ECO:0000313" key="1">
    <source>
        <dbReference type="EMBL" id="GKX29573.1"/>
    </source>
</evidence>